<keyword evidence="4 6" id="KW-1133">Transmembrane helix</keyword>
<evidence type="ECO:0000256" key="4">
    <source>
        <dbReference type="ARBA" id="ARBA00022989"/>
    </source>
</evidence>
<organism evidence="8 9">
    <name type="scientific">Candidatus Wallbacteria bacterium GWC2_49_35</name>
    <dbReference type="NCBI Taxonomy" id="1817813"/>
    <lineage>
        <taxon>Bacteria</taxon>
        <taxon>Candidatus Walliibacteriota</taxon>
    </lineage>
</organism>
<evidence type="ECO:0000313" key="9">
    <source>
        <dbReference type="Proteomes" id="UP000178735"/>
    </source>
</evidence>
<evidence type="ECO:0000256" key="6">
    <source>
        <dbReference type="SAM" id="Phobius"/>
    </source>
</evidence>
<evidence type="ECO:0000313" key="8">
    <source>
        <dbReference type="EMBL" id="OGM03277.1"/>
    </source>
</evidence>
<dbReference type="GO" id="GO:0016020">
    <property type="term" value="C:membrane"/>
    <property type="evidence" value="ECO:0007669"/>
    <property type="project" value="UniProtKB-SubCell"/>
</dbReference>
<evidence type="ECO:0000256" key="5">
    <source>
        <dbReference type="ARBA" id="ARBA00023136"/>
    </source>
</evidence>
<dbReference type="AlphaFoldDB" id="A0A1F7WL57"/>
<keyword evidence="2 6" id="KW-0812">Transmembrane</keyword>
<accession>A0A1F7WL57</accession>
<dbReference type="GO" id="GO:0017004">
    <property type="term" value="P:cytochrome complex assembly"/>
    <property type="evidence" value="ECO:0007669"/>
    <property type="project" value="UniProtKB-KW"/>
</dbReference>
<dbReference type="STRING" id="1817813.A2008_12305"/>
<dbReference type="InterPro" id="IPR023494">
    <property type="entry name" value="Cyt_c_bgen_Ccs1/CcsB/ResB"/>
</dbReference>
<sequence length="543" mass="58744">MIGCKNSMENKTVAAETHGGGASSALNVFSSVRLAVFLIAALIFICAAGTLIPQMKERHFYQAYYGGGANIIYLFSLNDIYHSFIFYFVTALLAMNIGVCSMRRLKARLASLRSSGGFRDGRDISGLKNAAAAEDFDEGRFEALKVRLKAAGYALTTGGSPGGVSGFAESGRWFFAGEQLVHLSILVIIAGTMIGNISGYKTYFRVYPGERISIPSPRYQAVRNHLERLMAESRAAGADPHMAAAPLMKELETISAGGGRELFGLRVSDFKTEYFEDAAPEKSLAGKENEQSVKNWNTYFTVEDGGRDISSGVIAVNSPLYYKGVNIYQSSYYKTRDRIKSVKIRAERPSPVAGGAVAAESLEFKSIGTEASFADGKFRLKLVSFIPDFAIDPVSREIYSAGDSPGNAALKFSITSADKAETDSVWLLEISPEFAANALRDLKYGFNLAIGSIETFEREASGLQVNYDPGVGVVWLGCFLMTFGLFASFNYTHKRIWFVYDRSAKKISAGGAVSKGGLDFSKEFAGLFGPAGAGAKDGGKDRE</sequence>
<feature type="transmembrane region" description="Helical" evidence="6">
    <location>
        <begin position="473"/>
        <end position="492"/>
    </location>
</feature>
<feature type="transmembrane region" description="Helical" evidence="6">
    <location>
        <begin position="180"/>
        <end position="200"/>
    </location>
</feature>
<keyword evidence="3" id="KW-0201">Cytochrome c-type biogenesis</keyword>
<dbReference type="EMBL" id="MGFH01000180">
    <property type="protein sequence ID" value="OGM03277.1"/>
    <property type="molecule type" value="Genomic_DNA"/>
</dbReference>
<protein>
    <recommendedName>
        <fullName evidence="7">ResB-like domain-containing protein</fullName>
    </recommendedName>
</protein>
<keyword evidence="5 6" id="KW-0472">Membrane</keyword>
<evidence type="ECO:0000256" key="3">
    <source>
        <dbReference type="ARBA" id="ARBA00022748"/>
    </source>
</evidence>
<dbReference type="Pfam" id="PF05140">
    <property type="entry name" value="ResB"/>
    <property type="match status" value="1"/>
</dbReference>
<evidence type="ECO:0000256" key="1">
    <source>
        <dbReference type="ARBA" id="ARBA00004141"/>
    </source>
</evidence>
<dbReference type="InterPro" id="IPR007816">
    <property type="entry name" value="ResB-like_domain"/>
</dbReference>
<dbReference type="Proteomes" id="UP000178735">
    <property type="component" value="Unassembled WGS sequence"/>
</dbReference>
<dbReference type="PANTHER" id="PTHR31566">
    <property type="entry name" value="CYTOCHROME C BIOGENESIS PROTEIN CCS1, CHLOROPLASTIC"/>
    <property type="match status" value="1"/>
</dbReference>
<comment type="subcellular location">
    <subcellularLocation>
        <location evidence="1">Membrane</location>
        <topology evidence="1">Multi-pass membrane protein</topology>
    </subcellularLocation>
</comment>
<comment type="caution">
    <text evidence="8">The sequence shown here is derived from an EMBL/GenBank/DDBJ whole genome shotgun (WGS) entry which is preliminary data.</text>
</comment>
<proteinExistence type="predicted"/>
<dbReference type="PANTHER" id="PTHR31566:SF0">
    <property type="entry name" value="CYTOCHROME C BIOGENESIS PROTEIN CCS1, CHLOROPLASTIC"/>
    <property type="match status" value="1"/>
</dbReference>
<evidence type="ECO:0000256" key="2">
    <source>
        <dbReference type="ARBA" id="ARBA00022692"/>
    </source>
</evidence>
<reference evidence="8 9" key="1">
    <citation type="journal article" date="2016" name="Nat. Commun.">
        <title>Thousands of microbial genomes shed light on interconnected biogeochemical processes in an aquifer system.</title>
        <authorList>
            <person name="Anantharaman K."/>
            <person name="Brown C.T."/>
            <person name="Hug L.A."/>
            <person name="Sharon I."/>
            <person name="Castelle C.J."/>
            <person name="Probst A.J."/>
            <person name="Thomas B.C."/>
            <person name="Singh A."/>
            <person name="Wilkins M.J."/>
            <person name="Karaoz U."/>
            <person name="Brodie E.L."/>
            <person name="Williams K.H."/>
            <person name="Hubbard S.S."/>
            <person name="Banfield J.F."/>
        </authorList>
    </citation>
    <scope>NUCLEOTIDE SEQUENCE [LARGE SCALE GENOMIC DNA]</scope>
</reference>
<feature type="transmembrane region" description="Helical" evidence="6">
    <location>
        <begin position="84"/>
        <end position="105"/>
    </location>
</feature>
<feature type="transmembrane region" description="Helical" evidence="6">
    <location>
        <begin position="34"/>
        <end position="53"/>
    </location>
</feature>
<feature type="domain" description="ResB-like" evidence="7">
    <location>
        <begin position="32"/>
        <end position="525"/>
    </location>
</feature>
<name>A0A1F7WL57_9BACT</name>
<evidence type="ECO:0000259" key="7">
    <source>
        <dbReference type="Pfam" id="PF05140"/>
    </source>
</evidence>
<gene>
    <name evidence="8" type="ORF">A2008_12305</name>
</gene>